<name>L9WX85_9EURY</name>
<keyword evidence="2" id="KW-1185">Reference proteome</keyword>
<evidence type="ECO:0000313" key="2">
    <source>
        <dbReference type="Proteomes" id="UP000011602"/>
    </source>
</evidence>
<evidence type="ECO:0000313" key="1">
    <source>
        <dbReference type="EMBL" id="ELY54007.1"/>
    </source>
</evidence>
<dbReference type="Proteomes" id="UP000011602">
    <property type="component" value="Unassembled WGS sequence"/>
</dbReference>
<sequence length="165" mass="17598">METTIMRMNRRNVLVGLGTIVAGGGAALGTGAFSSVEADRDVTVETTGDGDAYVTLEAAAGADEYVSTPEDGVLAIEIDRLNQNATTRIEQLVEIDVNQDDVEIDDISVTSDEEDGWLEILDDDLGDISESDLPVTFGLEFDLEDEGEIDAEVTITIDVQAADPE</sequence>
<dbReference type="STRING" id="1227499.C493_13193"/>
<protein>
    <submittedName>
        <fullName evidence="1">Uncharacterized protein</fullName>
    </submittedName>
</protein>
<dbReference type="AlphaFoldDB" id="L9WX85"/>
<dbReference type="RefSeq" id="WP_007259912.1">
    <property type="nucleotide sequence ID" value="NZ_AOHZ01000061.1"/>
</dbReference>
<gene>
    <name evidence="1" type="ORF">C493_13193</name>
</gene>
<dbReference type="PROSITE" id="PS51318">
    <property type="entry name" value="TAT"/>
    <property type="match status" value="1"/>
</dbReference>
<proteinExistence type="predicted"/>
<comment type="caution">
    <text evidence="1">The sequence shown here is derived from an EMBL/GenBank/DDBJ whole genome shotgun (WGS) entry which is preliminary data.</text>
</comment>
<organism evidence="1 2">
    <name type="scientific">Natronolimnohabitans innermongolicus JCM 12255</name>
    <dbReference type="NCBI Taxonomy" id="1227499"/>
    <lineage>
        <taxon>Archaea</taxon>
        <taxon>Methanobacteriati</taxon>
        <taxon>Methanobacteriota</taxon>
        <taxon>Stenosarchaea group</taxon>
        <taxon>Halobacteria</taxon>
        <taxon>Halobacteriales</taxon>
        <taxon>Natrialbaceae</taxon>
        <taxon>Natronolimnohabitans</taxon>
    </lineage>
</organism>
<dbReference type="OrthoDB" id="203212at2157"/>
<dbReference type="eggNOG" id="arCOG02696">
    <property type="taxonomic scope" value="Archaea"/>
</dbReference>
<accession>L9WX85</accession>
<dbReference type="EMBL" id="AOHZ01000061">
    <property type="protein sequence ID" value="ELY54007.1"/>
    <property type="molecule type" value="Genomic_DNA"/>
</dbReference>
<reference evidence="1 2" key="1">
    <citation type="journal article" date="2014" name="PLoS Genet.">
        <title>Phylogenetically driven sequencing of extremely halophilic archaea reveals strategies for static and dynamic osmo-response.</title>
        <authorList>
            <person name="Becker E.A."/>
            <person name="Seitzer P.M."/>
            <person name="Tritt A."/>
            <person name="Larsen D."/>
            <person name="Krusor M."/>
            <person name="Yao A.I."/>
            <person name="Wu D."/>
            <person name="Madern D."/>
            <person name="Eisen J.A."/>
            <person name="Darling A.E."/>
            <person name="Facciotti M.T."/>
        </authorList>
    </citation>
    <scope>NUCLEOTIDE SEQUENCE [LARGE SCALE GENOMIC DNA]</scope>
    <source>
        <strain evidence="1 2">JCM 12255</strain>
    </source>
</reference>
<dbReference type="InterPro" id="IPR006311">
    <property type="entry name" value="TAT_signal"/>
</dbReference>